<dbReference type="Pfam" id="PF00501">
    <property type="entry name" value="AMP-binding"/>
    <property type="match status" value="1"/>
</dbReference>
<feature type="domain" description="AMP-dependent synthetase/ligase" evidence="7">
    <location>
        <begin position="21"/>
        <end position="407"/>
    </location>
</feature>
<dbReference type="PANTHER" id="PTHR43859">
    <property type="entry name" value="ACYL-ACTIVATING ENZYME"/>
    <property type="match status" value="1"/>
</dbReference>
<gene>
    <name evidence="9" type="ORF">F8388_000826</name>
    <name evidence="10" type="ORF">G4B88_029269</name>
</gene>
<keyword evidence="4" id="KW-0436">Ligase</keyword>
<dbReference type="PANTHER" id="PTHR43859:SF66">
    <property type="entry name" value="ACYL-ACTIVATING ENZYME 5, PEROXISOMAL-RELATED"/>
    <property type="match status" value="1"/>
</dbReference>
<dbReference type="GO" id="GO:0043759">
    <property type="term" value="F:2-methylbutanoate-CoA ligase activity"/>
    <property type="evidence" value="ECO:0007669"/>
    <property type="project" value="UniProtKB-ARBA"/>
</dbReference>
<dbReference type="Gene3D" id="3.30.300.30">
    <property type="match status" value="1"/>
</dbReference>
<reference evidence="11 12" key="1">
    <citation type="journal article" date="2020" name="bioRxiv">
        <title>Sequence and annotation of 42 cannabis genomes reveals extensive copy number variation in cannabinoid synthesis and pathogen resistance genes.</title>
        <authorList>
            <person name="Mckernan K.J."/>
            <person name="Helbert Y."/>
            <person name="Kane L.T."/>
            <person name="Ebling H."/>
            <person name="Zhang L."/>
            <person name="Liu B."/>
            <person name="Eaton Z."/>
            <person name="Mclaughlin S."/>
            <person name="Kingan S."/>
            <person name="Baybayan P."/>
            <person name="Concepcion G."/>
            <person name="Jordan M."/>
            <person name="Riva A."/>
            <person name="Barbazuk W."/>
            <person name="Harkins T."/>
        </authorList>
    </citation>
    <scope>NUCLEOTIDE SEQUENCE [LARGE SCALE GENOMIC DNA]</scope>
    <source>
        <strain evidence="11 12">cv. Jamaican Lion 4</strain>
        <strain evidence="10">Father</strain>
        <strain evidence="9">Mother</strain>
        <tissue evidence="9">Leaf</tissue>
    </source>
</reference>
<dbReference type="SUPFAM" id="SSF56801">
    <property type="entry name" value="Acetyl-CoA synthetase-like"/>
    <property type="match status" value="1"/>
</dbReference>
<dbReference type="InterPro" id="IPR000873">
    <property type="entry name" value="AMP-dep_synth/lig_dom"/>
</dbReference>
<dbReference type="Gene3D" id="3.40.50.12780">
    <property type="entry name" value="N-terminal domain of ligase-like"/>
    <property type="match status" value="1"/>
</dbReference>
<evidence type="ECO:0000313" key="10">
    <source>
        <dbReference type="EMBL" id="KAF4366945.1"/>
    </source>
</evidence>
<comment type="caution">
    <text evidence="9">The sequence shown here is derived from an EMBL/GenBank/DDBJ whole genome shotgun (WGS) entry which is preliminary data.</text>
</comment>
<name>A0A7J6EQ18_CANSA</name>
<dbReference type="Pfam" id="PF13193">
    <property type="entry name" value="AMP-binding_C"/>
    <property type="match status" value="1"/>
</dbReference>
<comment type="subcellular location">
    <subcellularLocation>
        <location evidence="1">Cytoplasm</location>
        <location evidence="1">Cytosol</location>
    </subcellularLocation>
</comment>
<dbReference type="Proteomes" id="UP000583929">
    <property type="component" value="Unassembled WGS sequence"/>
</dbReference>
<dbReference type="InterPro" id="IPR042099">
    <property type="entry name" value="ANL_N_sf"/>
</dbReference>
<dbReference type="InterPro" id="IPR020845">
    <property type="entry name" value="AMP-binding_CS"/>
</dbReference>
<comment type="similarity">
    <text evidence="2">Belongs to the ATP-dependent AMP-binding enzyme family.</text>
</comment>
<evidence type="ECO:0000259" key="8">
    <source>
        <dbReference type="Pfam" id="PF13193"/>
    </source>
</evidence>
<evidence type="ECO:0000256" key="5">
    <source>
        <dbReference type="ARBA" id="ARBA00022741"/>
    </source>
</evidence>
<keyword evidence="5" id="KW-0547">Nucleotide-binding</keyword>
<dbReference type="NCBIfam" id="NF006020">
    <property type="entry name" value="PRK08162.1"/>
    <property type="match status" value="1"/>
</dbReference>
<dbReference type="CDD" id="cd12118">
    <property type="entry name" value="ttLC_FACS_AEE21_like"/>
    <property type="match status" value="1"/>
</dbReference>
<dbReference type="FunFam" id="3.40.50.12780:FF:000003">
    <property type="entry name" value="Long-chain-fatty-acid--CoA ligase FadD"/>
    <property type="match status" value="1"/>
</dbReference>
<dbReference type="Proteomes" id="UP000525078">
    <property type="component" value="Unassembled WGS sequence"/>
</dbReference>
<dbReference type="FunFam" id="3.30.300.30:FF:000008">
    <property type="entry name" value="2,3-dihydroxybenzoate-AMP ligase"/>
    <property type="match status" value="1"/>
</dbReference>
<dbReference type="GO" id="GO:0005829">
    <property type="term" value="C:cytosol"/>
    <property type="evidence" value="ECO:0007669"/>
    <property type="project" value="UniProtKB-SubCell"/>
</dbReference>
<evidence type="ECO:0000256" key="2">
    <source>
        <dbReference type="ARBA" id="ARBA00006432"/>
    </source>
</evidence>
<dbReference type="PROSITE" id="PS00455">
    <property type="entry name" value="AMP_BINDING"/>
    <property type="match status" value="1"/>
</dbReference>
<dbReference type="InterPro" id="IPR025110">
    <property type="entry name" value="AMP-bd_C"/>
</dbReference>
<evidence type="ECO:0000313" key="12">
    <source>
        <dbReference type="Proteomes" id="UP000583929"/>
    </source>
</evidence>
<dbReference type="AlphaFoldDB" id="A0A7J6EQ18"/>
<evidence type="ECO:0000313" key="9">
    <source>
        <dbReference type="EMBL" id="KAF4360527.1"/>
    </source>
</evidence>
<dbReference type="InterPro" id="IPR045851">
    <property type="entry name" value="AMP-bd_C_sf"/>
</dbReference>
<protein>
    <recommendedName>
        <fullName evidence="13">4-coumarate--CoA ligase</fullName>
    </recommendedName>
</protein>
<evidence type="ECO:0000256" key="3">
    <source>
        <dbReference type="ARBA" id="ARBA00022490"/>
    </source>
</evidence>
<proteinExistence type="inferred from homology"/>
<dbReference type="GO" id="GO:0005524">
    <property type="term" value="F:ATP binding"/>
    <property type="evidence" value="ECO:0007669"/>
    <property type="project" value="UniProtKB-KW"/>
</dbReference>
<dbReference type="EMBL" id="JAATIP010000202">
    <property type="protein sequence ID" value="KAF4360527.1"/>
    <property type="molecule type" value="Genomic_DNA"/>
</dbReference>
<evidence type="ECO:0000259" key="7">
    <source>
        <dbReference type="Pfam" id="PF00501"/>
    </source>
</evidence>
<feature type="domain" description="AMP-binding enzyme C-terminal" evidence="8">
    <location>
        <begin position="458"/>
        <end position="535"/>
    </location>
</feature>
<evidence type="ECO:0000256" key="6">
    <source>
        <dbReference type="ARBA" id="ARBA00022840"/>
    </source>
</evidence>
<dbReference type="GO" id="GO:0050218">
    <property type="term" value="F:propionate-CoA ligase activity"/>
    <property type="evidence" value="ECO:0007669"/>
    <property type="project" value="UniProtKB-ARBA"/>
</dbReference>
<evidence type="ECO:0000256" key="1">
    <source>
        <dbReference type="ARBA" id="ARBA00004514"/>
    </source>
</evidence>
<accession>A0A7J6EQ18</accession>
<keyword evidence="3" id="KW-0963">Cytoplasm</keyword>
<evidence type="ECO:0008006" key="13">
    <source>
        <dbReference type="Google" id="ProtNLM"/>
    </source>
</evidence>
<keyword evidence="12" id="KW-1185">Reference proteome</keyword>
<organism evidence="9 11">
    <name type="scientific">Cannabis sativa</name>
    <name type="common">Hemp</name>
    <name type="synonym">Marijuana</name>
    <dbReference type="NCBI Taxonomy" id="3483"/>
    <lineage>
        <taxon>Eukaryota</taxon>
        <taxon>Viridiplantae</taxon>
        <taxon>Streptophyta</taxon>
        <taxon>Embryophyta</taxon>
        <taxon>Tracheophyta</taxon>
        <taxon>Spermatophyta</taxon>
        <taxon>Magnoliopsida</taxon>
        <taxon>eudicotyledons</taxon>
        <taxon>Gunneridae</taxon>
        <taxon>Pentapetalae</taxon>
        <taxon>rosids</taxon>
        <taxon>fabids</taxon>
        <taxon>Rosales</taxon>
        <taxon>Cannabaceae</taxon>
        <taxon>Cannabis</taxon>
    </lineage>
</organism>
<dbReference type="GO" id="GO:0031956">
    <property type="term" value="F:medium-chain fatty acid-CoA ligase activity"/>
    <property type="evidence" value="ECO:0007669"/>
    <property type="project" value="UniProtKB-ARBA"/>
</dbReference>
<keyword evidence="6" id="KW-0067">ATP-binding</keyword>
<evidence type="ECO:0000256" key="4">
    <source>
        <dbReference type="ARBA" id="ARBA00022598"/>
    </source>
</evidence>
<sequence>MENLKPNPANSSPLTPLGYLERAALVYGDCPSVLYNRTTYTWSETNARCLRVASSIVTWLRVKPGQVVSVISPNVPAMYELQFAVPMAGAVLSNINTRLDARIVSVMLLHSESKLVFVDELSVDLILDAISRFPLNTQIPRLVLIRDHGMVSSTSSSSNHFDKFFCEYEELVARGDPEFQWLKPTNEWDPMVLNYTSGTTSAPKGVVQSHRTIFTVTLDSLLDWSVPKQAVFLWTLPMFHANGWCYTWGTAAVGATNVCLRKFDGPIIFDLIRRHGVTHMCGAPVVLNMLSNTPNVATLEKPVQILTAGAPPPAAVLHRTESLGFKVSHGYGLTEVCGLVVSCAWKKKWNLLPAAERARLKARQGVNSAAMTEVDVVDPNSGLSVKRDGLTMGEVVLRGNCVMLGYLKDELATAKAIKEDGWFYTGDVGVMHPDGYLEIKDRSKDVIISGGENVSSVEVESILYDHPAVDEAAVVAWPHDFWGETPCAFITVKKGTRVMPNKMEIVEYCREKLPHYMVPKVVVFRDELPKTSTGKIQKFILKDIARTMRSPTEPVAMLRFEIPKTMRSPIGPVAWIRI</sequence>
<dbReference type="EMBL" id="JAATIQ010000250">
    <property type="protein sequence ID" value="KAF4366945.1"/>
    <property type="molecule type" value="Genomic_DNA"/>
</dbReference>
<evidence type="ECO:0000313" key="11">
    <source>
        <dbReference type="Proteomes" id="UP000525078"/>
    </source>
</evidence>